<protein>
    <submittedName>
        <fullName evidence="1">Uncharacterized protein</fullName>
    </submittedName>
</protein>
<dbReference type="EMBL" id="CAXKWB010091921">
    <property type="protein sequence ID" value="CAL4216625.1"/>
    <property type="molecule type" value="Genomic_DNA"/>
</dbReference>
<proteinExistence type="predicted"/>
<name>A0AAV2SPG3_MEGNR</name>
<comment type="caution">
    <text evidence="1">The sequence shown here is derived from an EMBL/GenBank/DDBJ whole genome shotgun (WGS) entry which is preliminary data.</text>
</comment>
<evidence type="ECO:0000313" key="1">
    <source>
        <dbReference type="EMBL" id="CAL4216625.1"/>
    </source>
</evidence>
<feature type="non-terminal residue" evidence="1">
    <location>
        <position position="1"/>
    </location>
</feature>
<sequence length="156" mass="17824">EYFDYNSDISNMSSNTTGYALPDIIMDTVPPPSPLRRAHSHNFVFPVKSQTNSFHEEHVISLVVAPRPCDLPEIKIDKQFYRSNQKDTDANKLMRSVGTDLRKIADKFHHDHSKICRKDSISSEDTLNVAIPVVVTRCLQAGIMTLLCWRLLNKLR</sequence>
<organism evidence="1 2">
    <name type="scientific">Meganyctiphanes norvegica</name>
    <name type="common">Northern krill</name>
    <name type="synonym">Thysanopoda norvegica</name>
    <dbReference type="NCBI Taxonomy" id="48144"/>
    <lineage>
        <taxon>Eukaryota</taxon>
        <taxon>Metazoa</taxon>
        <taxon>Ecdysozoa</taxon>
        <taxon>Arthropoda</taxon>
        <taxon>Crustacea</taxon>
        <taxon>Multicrustacea</taxon>
        <taxon>Malacostraca</taxon>
        <taxon>Eumalacostraca</taxon>
        <taxon>Eucarida</taxon>
        <taxon>Euphausiacea</taxon>
        <taxon>Euphausiidae</taxon>
        <taxon>Meganyctiphanes</taxon>
    </lineage>
</organism>
<dbReference type="Proteomes" id="UP001497623">
    <property type="component" value="Unassembled WGS sequence"/>
</dbReference>
<accession>A0AAV2SPG3</accession>
<reference evidence="1 2" key="1">
    <citation type="submission" date="2024-05" db="EMBL/GenBank/DDBJ databases">
        <authorList>
            <person name="Wallberg A."/>
        </authorList>
    </citation>
    <scope>NUCLEOTIDE SEQUENCE [LARGE SCALE GENOMIC DNA]</scope>
</reference>
<keyword evidence="2" id="KW-1185">Reference proteome</keyword>
<evidence type="ECO:0000313" key="2">
    <source>
        <dbReference type="Proteomes" id="UP001497623"/>
    </source>
</evidence>
<gene>
    <name evidence="1" type="ORF">MNOR_LOCUS38771</name>
</gene>
<dbReference type="AlphaFoldDB" id="A0AAV2SPG3"/>